<dbReference type="CDD" id="cd00609">
    <property type="entry name" value="AAT_like"/>
    <property type="match status" value="1"/>
</dbReference>
<name>A0ABS5QEG5_9PROT</name>
<dbReference type="PANTHER" id="PTHR46577">
    <property type="entry name" value="HTH-TYPE TRANSCRIPTIONAL REGULATORY PROTEIN GABR"/>
    <property type="match status" value="1"/>
</dbReference>
<dbReference type="SUPFAM" id="SSF53383">
    <property type="entry name" value="PLP-dependent transferases"/>
    <property type="match status" value="1"/>
</dbReference>
<evidence type="ECO:0000259" key="6">
    <source>
        <dbReference type="PROSITE" id="PS50949"/>
    </source>
</evidence>
<dbReference type="InterPro" id="IPR036388">
    <property type="entry name" value="WH-like_DNA-bd_sf"/>
</dbReference>
<keyword evidence="8" id="KW-1185">Reference proteome</keyword>
<protein>
    <submittedName>
        <fullName evidence="7">PLP-dependent aminotransferase family protein</fullName>
    </submittedName>
</protein>
<sequence>MSYDIMFDITFSGRRARYLDISDAIAAALRDGTLRDGDRLPTHREVADRTGVSLATVTKGYAEAQRLGLLQAVPGRGTFVTALGTSAVQKRRKPGTVRDLSSHLIPIAPDDAGLAEAMRRAVSRLGGFGAFSAVPALGTDEDRAAGAAWLRRVGEVAEAAEVAVCGGSQHALLVVIASLTRPGEAIGTEALTDPSFRMVAALSDRRLLPLPATGWQLDTDRLEDFVRGQDLRMLVVTPNLANPTNATMDLAGRQALVRAARACDAVIVESDLYGPLLEDRLPSIRSLAPERTLFVSSLSKVVGPGAKVAYVAGPKELLERLAAGIRMSVGMTTPLIPAVATELISSGSIDRIVGLQREECARRAAMADRHFGRFGAALHPRSWHAWVPLPDAWTPDTFVAASSVIGIRLAESGAFNVGRGGQPGAVRVCLGGDFGLSELEEACRRLADLAGGRPPPVALRA</sequence>
<proteinExistence type="inferred from homology"/>
<gene>
    <name evidence="7" type="ORF">KHU32_13065</name>
</gene>
<dbReference type="Gene3D" id="3.40.640.10">
    <property type="entry name" value="Type I PLP-dependent aspartate aminotransferase-like (Major domain)"/>
    <property type="match status" value="1"/>
</dbReference>
<dbReference type="Gene3D" id="1.10.10.10">
    <property type="entry name" value="Winged helix-like DNA-binding domain superfamily/Winged helix DNA-binding domain"/>
    <property type="match status" value="1"/>
</dbReference>
<dbReference type="InterPro" id="IPR015421">
    <property type="entry name" value="PyrdxlP-dep_Trfase_major"/>
</dbReference>
<dbReference type="RefSeq" id="WP_213670518.1">
    <property type="nucleotide sequence ID" value="NZ_JAHCDA010000002.1"/>
</dbReference>
<evidence type="ECO:0000256" key="1">
    <source>
        <dbReference type="ARBA" id="ARBA00005384"/>
    </source>
</evidence>
<dbReference type="InterPro" id="IPR004839">
    <property type="entry name" value="Aminotransferase_I/II_large"/>
</dbReference>
<feature type="domain" description="HTH gntR-type" evidence="6">
    <location>
        <begin position="15"/>
        <end position="83"/>
    </location>
</feature>
<dbReference type="CDD" id="cd07377">
    <property type="entry name" value="WHTH_GntR"/>
    <property type="match status" value="1"/>
</dbReference>
<evidence type="ECO:0000256" key="3">
    <source>
        <dbReference type="ARBA" id="ARBA00023015"/>
    </source>
</evidence>
<reference evidence="7 8" key="1">
    <citation type="submission" date="2021-05" db="EMBL/GenBank/DDBJ databases">
        <title>Roseococcus sp. XZZS9, whole genome shotgun sequencing project.</title>
        <authorList>
            <person name="Zhao G."/>
            <person name="Shen L."/>
        </authorList>
    </citation>
    <scope>NUCLEOTIDE SEQUENCE [LARGE SCALE GENOMIC DNA]</scope>
    <source>
        <strain evidence="7 8">XZZS9</strain>
    </source>
</reference>
<keyword evidence="4" id="KW-0238">DNA-binding</keyword>
<dbReference type="GO" id="GO:0008483">
    <property type="term" value="F:transaminase activity"/>
    <property type="evidence" value="ECO:0007669"/>
    <property type="project" value="UniProtKB-KW"/>
</dbReference>
<dbReference type="PANTHER" id="PTHR46577:SF1">
    <property type="entry name" value="HTH-TYPE TRANSCRIPTIONAL REGULATORY PROTEIN GABR"/>
    <property type="match status" value="1"/>
</dbReference>
<dbReference type="Pfam" id="PF00155">
    <property type="entry name" value="Aminotran_1_2"/>
    <property type="match status" value="1"/>
</dbReference>
<dbReference type="Pfam" id="PF00392">
    <property type="entry name" value="GntR"/>
    <property type="match status" value="1"/>
</dbReference>
<evidence type="ECO:0000313" key="7">
    <source>
        <dbReference type="EMBL" id="MBS7811873.1"/>
    </source>
</evidence>
<keyword evidence="2" id="KW-0663">Pyridoxal phosphate</keyword>
<dbReference type="Proteomes" id="UP000766336">
    <property type="component" value="Unassembled WGS sequence"/>
</dbReference>
<accession>A0ABS5QEG5</accession>
<dbReference type="EMBL" id="JAHCDA010000002">
    <property type="protein sequence ID" value="MBS7811873.1"/>
    <property type="molecule type" value="Genomic_DNA"/>
</dbReference>
<dbReference type="InterPro" id="IPR000524">
    <property type="entry name" value="Tscrpt_reg_HTH_GntR"/>
</dbReference>
<evidence type="ECO:0000256" key="2">
    <source>
        <dbReference type="ARBA" id="ARBA00022898"/>
    </source>
</evidence>
<dbReference type="SMART" id="SM00345">
    <property type="entry name" value="HTH_GNTR"/>
    <property type="match status" value="1"/>
</dbReference>
<organism evidence="7 8">
    <name type="scientific">Roseococcus pinisoli</name>
    <dbReference type="NCBI Taxonomy" id="2835040"/>
    <lineage>
        <taxon>Bacteria</taxon>
        <taxon>Pseudomonadati</taxon>
        <taxon>Pseudomonadota</taxon>
        <taxon>Alphaproteobacteria</taxon>
        <taxon>Acetobacterales</taxon>
        <taxon>Roseomonadaceae</taxon>
        <taxon>Roseococcus</taxon>
    </lineage>
</organism>
<comment type="caution">
    <text evidence="7">The sequence shown here is derived from an EMBL/GenBank/DDBJ whole genome shotgun (WGS) entry which is preliminary data.</text>
</comment>
<evidence type="ECO:0000313" key="8">
    <source>
        <dbReference type="Proteomes" id="UP000766336"/>
    </source>
</evidence>
<evidence type="ECO:0000256" key="5">
    <source>
        <dbReference type="ARBA" id="ARBA00023163"/>
    </source>
</evidence>
<comment type="similarity">
    <text evidence="1">In the C-terminal section; belongs to the class-I pyridoxal-phosphate-dependent aminotransferase family.</text>
</comment>
<dbReference type="PROSITE" id="PS50949">
    <property type="entry name" value="HTH_GNTR"/>
    <property type="match status" value="1"/>
</dbReference>
<keyword evidence="3" id="KW-0805">Transcription regulation</keyword>
<dbReference type="SUPFAM" id="SSF46785">
    <property type="entry name" value="Winged helix' DNA-binding domain"/>
    <property type="match status" value="1"/>
</dbReference>
<keyword evidence="5" id="KW-0804">Transcription</keyword>
<dbReference type="InterPro" id="IPR015424">
    <property type="entry name" value="PyrdxlP-dep_Trfase"/>
</dbReference>
<dbReference type="InterPro" id="IPR051446">
    <property type="entry name" value="HTH_trans_reg/aminotransferase"/>
</dbReference>
<keyword evidence="7" id="KW-0032">Aminotransferase</keyword>
<keyword evidence="7" id="KW-0808">Transferase</keyword>
<dbReference type="InterPro" id="IPR036390">
    <property type="entry name" value="WH_DNA-bd_sf"/>
</dbReference>
<evidence type="ECO:0000256" key="4">
    <source>
        <dbReference type="ARBA" id="ARBA00023125"/>
    </source>
</evidence>